<evidence type="ECO:0000313" key="3">
    <source>
        <dbReference type="Proteomes" id="UP000278807"/>
    </source>
</evidence>
<evidence type="ECO:0000313" key="4">
    <source>
        <dbReference type="WBParaSite" id="HNAJ_0000340401-mRNA-1"/>
    </source>
</evidence>
<name>A0A0R3T8L6_RODNA</name>
<feature type="domain" description="C2" evidence="1">
    <location>
        <begin position="1"/>
        <end position="109"/>
    </location>
</feature>
<dbReference type="PANTHER" id="PTHR37412">
    <property type="entry name" value="C2 DOMAIN-CONTAINING PROTEIN 5"/>
    <property type="match status" value="1"/>
</dbReference>
<dbReference type="Proteomes" id="UP000278807">
    <property type="component" value="Unassembled WGS sequence"/>
</dbReference>
<evidence type="ECO:0000259" key="1">
    <source>
        <dbReference type="PROSITE" id="PS50004"/>
    </source>
</evidence>
<dbReference type="WBParaSite" id="HNAJ_0000340401-mRNA-1">
    <property type="protein sequence ID" value="HNAJ_0000340401-mRNA-1"/>
    <property type="gene ID" value="HNAJ_0000340401"/>
</dbReference>
<evidence type="ECO:0000313" key="2">
    <source>
        <dbReference type="EMBL" id="VDN99262.1"/>
    </source>
</evidence>
<protein>
    <submittedName>
        <fullName evidence="4">C2 domain-containing protein</fullName>
    </submittedName>
</protein>
<dbReference type="PROSITE" id="PS50004">
    <property type="entry name" value="C2"/>
    <property type="match status" value="1"/>
</dbReference>
<organism evidence="4">
    <name type="scientific">Rodentolepis nana</name>
    <name type="common">Dwarf tapeworm</name>
    <name type="synonym">Hymenolepis nana</name>
    <dbReference type="NCBI Taxonomy" id="102285"/>
    <lineage>
        <taxon>Eukaryota</taxon>
        <taxon>Metazoa</taxon>
        <taxon>Spiralia</taxon>
        <taxon>Lophotrochozoa</taxon>
        <taxon>Platyhelminthes</taxon>
        <taxon>Cestoda</taxon>
        <taxon>Eucestoda</taxon>
        <taxon>Cyclophyllidea</taxon>
        <taxon>Hymenolepididae</taxon>
        <taxon>Rodentolepis</taxon>
    </lineage>
</organism>
<dbReference type="SMART" id="SM00239">
    <property type="entry name" value="C2"/>
    <property type="match status" value="1"/>
</dbReference>
<dbReference type="GO" id="GO:0065002">
    <property type="term" value="P:intracellular protein transmembrane transport"/>
    <property type="evidence" value="ECO:0007669"/>
    <property type="project" value="TreeGrafter"/>
</dbReference>
<dbReference type="GO" id="GO:0005544">
    <property type="term" value="F:calcium-dependent phospholipid binding"/>
    <property type="evidence" value="ECO:0007669"/>
    <property type="project" value="InterPro"/>
</dbReference>
<dbReference type="SUPFAM" id="SSF49562">
    <property type="entry name" value="C2 domain (Calcium/lipid-binding domain, CaLB)"/>
    <property type="match status" value="1"/>
</dbReference>
<dbReference type="OrthoDB" id="6261046at2759"/>
<accession>A0A0R3T8L6</accession>
<gene>
    <name evidence="2" type="ORF">HNAJ_LOCUS3403</name>
</gene>
<dbReference type="EMBL" id="UZAE01001982">
    <property type="protein sequence ID" value="VDN99262.1"/>
    <property type="molecule type" value="Genomic_DNA"/>
</dbReference>
<dbReference type="AlphaFoldDB" id="A0A0R3T8L6"/>
<dbReference type="GO" id="GO:0010828">
    <property type="term" value="P:positive regulation of D-glucose transmembrane transport"/>
    <property type="evidence" value="ECO:0007669"/>
    <property type="project" value="TreeGrafter"/>
</dbReference>
<dbReference type="GO" id="GO:0005886">
    <property type="term" value="C:plasma membrane"/>
    <property type="evidence" value="ECO:0007669"/>
    <property type="project" value="TreeGrafter"/>
</dbReference>
<dbReference type="Pfam" id="PF00168">
    <property type="entry name" value="C2"/>
    <property type="match status" value="1"/>
</dbReference>
<dbReference type="Gene3D" id="2.60.40.150">
    <property type="entry name" value="C2 domain"/>
    <property type="match status" value="1"/>
</dbReference>
<reference evidence="4" key="1">
    <citation type="submission" date="2017-02" db="UniProtKB">
        <authorList>
            <consortium name="WormBaseParasite"/>
        </authorList>
    </citation>
    <scope>IDENTIFICATION</scope>
</reference>
<dbReference type="GO" id="GO:0090314">
    <property type="term" value="P:positive regulation of protein targeting to membrane"/>
    <property type="evidence" value="ECO:0007669"/>
    <property type="project" value="TreeGrafter"/>
</dbReference>
<dbReference type="PANTHER" id="PTHR37412:SF2">
    <property type="entry name" value="C2 DOMAIN-CONTAINING PROTEIN 5"/>
    <property type="match status" value="1"/>
</dbReference>
<proteinExistence type="predicted"/>
<dbReference type="GO" id="GO:0031340">
    <property type="term" value="P:positive regulation of vesicle fusion"/>
    <property type="evidence" value="ECO:0007669"/>
    <property type="project" value="TreeGrafter"/>
</dbReference>
<keyword evidence="3" id="KW-1185">Reference proteome</keyword>
<sequence length="163" mass="19270">MPASVKVKIFAARNLPVMDRTSFLTDAFVEVRLGNTMFKTEVIRRTLNPDFNSDWFCFELSEESLQEEFLQVRVLDHDTYSAHDTIGRVYFDLRPLLQTEQKRNLSGWFPLFDTMHGIRGEIRLAVRVDLFSDVCRHRFSSLGVRFFFSKSWFYYVPPKKARI</sequence>
<dbReference type="InterPro" id="IPR038983">
    <property type="entry name" value="C2CD5"/>
</dbReference>
<dbReference type="GO" id="GO:0005509">
    <property type="term" value="F:calcium ion binding"/>
    <property type="evidence" value="ECO:0007669"/>
    <property type="project" value="TreeGrafter"/>
</dbReference>
<dbReference type="GO" id="GO:0072659">
    <property type="term" value="P:protein localization to plasma membrane"/>
    <property type="evidence" value="ECO:0007669"/>
    <property type="project" value="TreeGrafter"/>
</dbReference>
<reference evidence="2 3" key="2">
    <citation type="submission" date="2018-11" db="EMBL/GenBank/DDBJ databases">
        <authorList>
            <consortium name="Pathogen Informatics"/>
        </authorList>
    </citation>
    <scope>NUCLEOTIDE SEQUENCE [LARGE SCALE GENOMIC DNA]</scope>
</reference>
<dbReference type="InterPro" id="IPR035892">
    <property type="entry name" value="C2_domain_sf"/>
</dbReference>
<dbReference type="STRING" id="102285.A0A0R3T8L6"/>
<dbReference type="InterPro" id="IPR000008">
    <property type="entry name" value="C2_dom"/>
</dbReference>